<dbReference type="AlphaFoldDB" id="T1DRB8"/>
<proteinExistence type="predicted"/>
<sequence>MQLGHTTLFCLFLLILFITSLSDIRVTQFLMQYKEALLPLTYV</sequence>
<reference evidence="1 2" key="2">
    <citation type="journal article" date="2013" name="Genome Announc.">
        <title>Draft Genome Sequences of Porphyromonas crevioricanis JCM 15906T and Porphyromonas cansulci JCM 13913T Isolated from a Canine Oral Cavity.</title>
        <authorList>
            <person name="Sakamoto M."/>
            <person name="Tanaka N."/>
            <person name="Shiwa Y."/>
            <person name="Yoshikawa H."/>
            <person name="Ohkuma M."/>
        </authorList>
    </citation>
    <scope>NUCLEOTIDE SEQUENCE [LARGE SCALE GENOMIC DNA]</scope>
    <source>
        <strain evidence="1 2">JCM 15906</strain>
    </source>
</reference>
<dbReference type="EMBL" id="BAOU01000012">
    <property type="protein sequence ID" value="GAD04779.1"/>
    <property type="molecule type" value="Genomic_DNA"/>
</dbReference>
<evidence type="ECO:0000313" key="1">
    <source>
        <dbReference type="EMBL" id="GAD04779.1"/>
    </source>
</evidence>
<gene>
    <name evidence="1" type="ORF">PORCRE_475</name>
</gene>
<protein>
    <submittedName>
        <fullName evidence="1">Uncharacterized protein</fullName>
    </submittedName>
</protein>
<name>T1DRB8_9PORP</name>
<accession>T1DRB8</accession>
<reference evidence="2" key="1">
    <citation type="journal article" date="2013" name="Genome">
        <title>Draft Genome Sequences of Porphyromonas crevioricanis JCM 15906T and Porphyromonas cansulci JCM 13913T Isolated from a Canine Oral Cavity.</title>
        <authorList>
            <person name="Sakamoto M."/>
            <person name="Tanaka N."/>
            <person name="Shiwa Y."/>
            <person name="Yoshikawa H."/>
            <person name="Ohkuma M."/>
        </authorList>
    </citation>
    <scope>NUCLEOTIDE SEQUENCE [LARGE SCALE GENOMIC DNA]</scope>
    <source>
        <strain evidence="2">JCM 15906</strain>
    </source>
</reference>
<organism evidence="1 2">
    <name type="scientific">Porphyromonas crevioricanis JCM 15906</name>
    <dbReference type="NCBI Taxonomy" id="1305617"/>
    <lineage>
        <taxon>Bacteria</taxon>
        <taxon>Pseudomonadati</taxon>
        <taxon>Bacteroidota</taxon>
        <taxon>Bacteroidia</taxon>
        <taxon>Bacteroidales</taxon>
        <taxon>Porphyromonadaceae</taxon>
        <taxon>Porphyromonas</taxon>
    </lineage>
</organism>
<comment type="caution">
    <text evidence="1">The sequence shown here is derived from an EMBL/GenBank/DDBJ whole genome shotgun (WGS) entry which is preliminary data.</text>
</comment>
<dbReference type="Proteomes" id="UP000018031">
    <property type="component" value="Unassembled WGS sequence"/>
</dbReference>
<evidence type="ECO:0000313" key="2">
    <source>
        <dbReference type="Proteomes" id="UP000018031"/>
    </source>
</evidence>